<protein>
    <submittedName>
        <fullName evidence="1">Uncharacterized protein</fullName>
    </submittedName>
</protein>
<comment type="caution">
    <text evidence="1">The sequence shown here is derived from an EMBL/GenBank/DDBJ whole genome shotgun (WGS) entry which is preliminary data.</text>
</comment>
<organism evidence="1 2">
    <name type="scientific">Streptomyces lacrimifluminis</name>
    <dbReference type="NCBI Taxonomy" id="1500077"/>
    <lineage>
        <taxon>Bacteria</taxon>
        <taxon>Bacillati</taxon>
        <taxon>Actinomycetota</taxon>
        <taxon>Actinomycetes</taxon>
        <taxon>Kitasatosporales</taxon>
        <taxon>Streptomycetaceae</taxon>
        <taxon>Streptomyces</taxon>
    </lineage>
</organism>
<gene>
    <name evidence="1" type="ORF">GCM10012282_31210</name>
</gene>
<reference evidence="1" key="2">
    <citation type="submission" date="2020-09" db="EMBL/GenBank/DDBJ databases">
        <authorList>
            <person name="Sun Q."/>
            <person name="Zhou Y."/>
        </authorList>
    </citation>
    <scope>NUCLEOTIDE SEQUENCE</scope>
    <source>
        <strain evidence="1">CGMCC 4.7272</strain>
    </source>
</reference>
<dbReference type="AlphaFoldDB" id="A0A917KVX8"/>
<dbReference type="EMBL" id="BMMU01000008">
    <property type="protein sequence ID" value="GGJ32319.1"/>
    <property type="molecule type" value="Genomic_DNA"/>
</dbReference>
<keyword evidence="2" id="KW-1185">Reference proteome</keyword>
<reference evidence="1" key="1">
    <citation type="journal article" date="2014" name="Int. J. Syst. Evol. Microbiol.">
        <title>Complete genome sequence of Corynebacterium casei LMG S-19264T (=DSM 44701T), isolated from a smear-ripened cheese.</title>
        <authorList>
            <consortium name="US DOE Joint Genome Institute (JGI-PGF)"/>
            <person name="Walter F."/>
            <person name="Albersmeier A."/>
            <person name="Kalinowski J."/>
            <person name="Ruckert C."/>
        </authorList>
    </citation>
    <scope>NUCLEOTIDE SEQUENCE</scope>
    <source>
        <strain evidence="1">CGMCC 4.7272</strain>
    </source>
</reference>
<evidence type="ECO:0000313" key="1">
    <source>
        <dbReference type="EMBL" id="GGJ32319.1"/>
    </source>
</evidence>
<evidence type="ECO:0000313" key="2">
    <source>
        <dbReference type="Proteomes" id="UP000625682"/>
    </source>
</evidence>
<accession>A0A917KVX8</accession>
<sequence>MGGAAPVRALSVRGIRSSLPLCVPVELRLRSSVACGSSDFTVYVDVSCVTPVTKDVKIDPPVALGQRAR</sequence>
<proteinExistence type="predicted"/>
<name>A0A917KVX8_9ACTN</name>
<dbReference type="Proteomes" id="UP000625682">
    <property type="component" value="Unassembled WGS sequence"/>
</dbReference>